<feature type="compositionally biased region" description="Basic and acidic residues" evidence="4">
    <location>
        <begin position="1201"/>
        <end position="1210"/>
    </location>
</feature>
<organism evidence="5 6">
    <name type="scientific">Tritrichomonas foetus</name>
    <dbReference type="NCBI Taxonomy" id="1144522"/>
    <lineage>
        <taxon>Eukaryota</taxon>
        <taxon>Metamonada</taxon>
        <taxon>Parabasalia</taxon>
        <taxon>Tritrichomonadida</taxon>
        <taxon>Tritrichomonadidae</taxon>
        <taxon>Tritrichomonas</taxon>
    </lineage>
</organism>
<feature type="compositionally biased region" description="Polar residues" evidence="4">
    <location>
        <begin position="1168"/>
        <end position="1182"/>
    </location>
</feature>
<feature type="region of interest" description="Disordered" evidence="4">
    <location>
        <begin position="1053"/>
        <end position="1092"/>
    </location>
</feature>
<evidence type="ECO:0000313" key="6">
    <source>
        <dbReference type="Proteomes" id="UP000179807"/>
    </source>
</evidence>
<accession>A0A1J4KUY7</accession>
<feature type="compositionally biased region" description="Polar residues" evidence="4">
    <location>
        <begin position="928"/>
        <end position="958"/>
    </location>
</feature>
<dbReference type="RefSeq" id="XP_068366477.1">
    <property type="nucleotide sequence ID" value="XM_068499046.1"/>
</dbReference>
<keyword evidence="2 3" id="KW-0040">ANK repeat</keyword>
<feature type="compositionally biased region" description="Low complexity" evidence="4">
    <location>
        <begin position="1054"/>
        <end position="1064"/>
    </location>
</feature>
<evidence type="ECO:0000313" key="5">
    <source>
        <dbReference type="EMBL" id="OHT13341.1"/>
    </source>
</evidence>
<feature type="compositionally biased region" description="Low complexity" evidence="4">
    <location>
        <begin position="1183"/>
        <end position="1194"/>
    </location>
</feature>
<dbReference type="Pfam" id="PF12796">
    <property type="entry name" value="Ank_2"/>
    <property type="match status" value="2"/>
</dbReference>
<dbReference type="InterPro" id="IPR036770">
    <property type="entry name" value="Ankyrin_rpt-contain_sf"/>
</dbReference>
<dbReference type="GeneID" id="94833750"/>
<dbReference type="OrthoDB" id="5406014at2759"/>
<dbReference type="Pfam" id="PF00023">
    <property type="entry name" value="Ank"/>
    <property type="match status" value="2"/>
</dbReference>
<dbReference type="Proteomes" id="UP000179807">
    <property type="component" value="Unassembled WGS sequence"/>
</dbReference>
<dbReference type="InterPro" id="IPR002110">
    <property type="entry name" value="Ankyrin_rpt"/>
</dbReference>
<dbReference type="SMART" id="SM00248">
    <property type="entry name" value="ANK"/>
    <property type="match status" value="10"/>
</dbReference>
<evidence type="ECO:0000256" key="2">
    <source>
        <dbReference type="ARBA" id="ARBA00023043"/>
    </source>
</evidence>
<feature type="repeat" description="ANK" evidence="3">
    <location>
        <begin position="839"/>
        <end position="862"/>
    </location>
</feature>
<evidence type="ECO:0008006" key="7">
    <source>
        <dbReference type="Google" id="ProtNLM"/>
    </source>
</evidence>
<dbReference type="SUPFAM" id="SSF48403">
    <property type="entry name" value="Ankyrin repeat"/>
    <property type="match status" value="3"/>
</dbReference>
<dbReference type="EMBL" id="MLAK01000543">
    <property type="protein sequence ID" value="OHT13341.1"/>
    <property type="molecule type" value="Genomic_DNA"/>
</dbReference>
<keyword evidence="1" id="KW-0677">Repeat</keyword>
<feature type="region of interest" description="Disordered" evidence="4">
    <location>
        <begin position="1227"/>
        <end position="1247"/>
    </location>
</feature>
<feature type="compositionally biased region" description="Polar residues" evidence="4">
    <location>
        <begin position="1070"/>
        <end position="1092"/>
    </location>
</feature>
<feature type="region of interest" description="Disordered" evidence="4">
    <location>
        <begin position="1309"/>
        <end position="1329"/>
    </location>
</feature>
<dbReference type="VEuPathDB" id="TrichDB:TRFO_16545"/>
<feature type="region of interest" description="Disordered" evidence="4">
    <location>
        <begin position="1150"/>
        <end position="1210"/>
    </location>
</feature>
<reference evidence="5" key="1">
    <citation type="submission" date="2016-10" db="EMBL/GenBank/DDBJ databases">
        <authorList>
            <person name="Benchimol M."/>
            <person name="Almeida L.G."/>
            <person name="Vasconcelos A.T."/>
            <person name="Perreira-Neves A."/>
            <person name="Rosa I.A."/>
            <person name="Tasca T."/>
            <person name="Bogo M.R."/>
            <person name="de Souza W."/>
        </authorList>
    </citation>
    <scope>NUCLEOTIDE SEQUENCE [LARGE SCALE GENOMIC DNA]</scope>
    <source>
        <strain evidence="5">K</strain>
    </source>
</reference>
<keyword evidence="6" id="KW-1185">Reference proteome</keyword>
<name>A0A1J4KUY7_9EUKA</name>
<evidence type="ECO:0000256" key="4">
    <source>
        <dbReference type="SAM" id="MobiDB-lite"/>
    </source>
</evidence>
<protein>
    <recommendedName>
        <fullName evidence="7">DUF3447 domain-containing protein</fullName>
    </recommendedName>
</protein>
<comment type="caution">
    <text evidence="5">The sequence shown here is derived from an EMBL/GenBank/DDBJ whole genome shotgun (WGS) entry which is preliminary data.</text>
</comment>
<gene>
    <name evidence="5" type="ORF">TRFO_16545</name>
</gene>
<feature type="compositionally biased region" description="Polar residues" evidence="4">
    <location>
        <begin position="1227"/>
        <end position="1243"/>
    </location>
</feature>
<feature type="repeat" description="ANK" evidence="3">
    <location>
        <begin position="408"/>
        <end position="440"/>
    </location>
</feature>
<evidence type="ECO:0000256" key="1">
    <source>
        <dbReference type="ARBA" id="ARBA00022737"/>
    </source>
</evidence>
<feature type="region of interest" description="Disordered" evidence="4">
    <location>
        <begin position="928"/>
        <end position="973"/>
    </location>
</feature>
<feature type="compositionally biased region" description="Low complexity" evidence="4">
    <location>
        <begin position="1150"/>
        <end position="1166"/>
    </location>
</feature>
<dbReference type="PROSITE" id="PS50297">
    <property type="entry name" value="ANK_REP_REGION"/>
    <property type="match status" value="1"/>
</dbReference>
<dbReference type="PANTHER" id="PTHR24198">
    <property type="entry name" value="ANKYRIN REPEAT AND PROTEIN KINASE DOMAIN-CONTAINING PROTEIN"/>
    <property type="match status" value="1"/>
</dbReference>
<dbReference type="Gene3D" id="1.25.40.20">
    <property type="entry name" value="Ankyrin repeat-containing domain"/>
    <property type="match status" value="3"/>
</dbReference>
<proteinExistence type="predicted"/>
<dbReference type="PROSITE" id="PS50088">
    <property type="entry name" value="ANK_REPEAT"/>
    <property type="match status" value="2"/>
</dbReference>
<evidence type="ECO:0000256" key="3">
    <source>
        <dbReference type="PROSITE-ProRule" id="PRU00023"/>
    </source>
</evidence>
<sequence>MSEGLLKQLQLQYYLNNLDAYNIEATFSTLNDKGFIHDNKLINTLIINIRTSINIRPQQIDYLLKLCLYIKSVNPLFHQKLYSKIIQHFSRAHLYFIYHGYRQGLFKNGEIFPTITKIPRKKDLYNFLLWFAPEIEKSHKNILNFISKIKIFDETEKINMLNIQKIQENRDKENDNIFAAIKNDNVKLLIDEKPSASYKVKLNQYTPYDFLDNASILETCAFFGSYNCFDYLINCGFQITISNPMFHILHFAIAGGNTRLILHLLQNNICTDGALQCSIYFHRNEYIDLFSYTQISKHVWGTPIFQMCRSNNIYAFYALTFGEYSQKSNLKELDFTEKASNGETPLFCLIKNEFVELFLEIIKNYEFRFDETDDNGDTLLIRSIYSKNVELVEFLVNQNVNCNICNYKGHSPLSIAAWCGNLKIVKVLHHHSNDENKINAMINAIRHNNHEIIKYLTQDSFYSTKSHMYIDYVHSSDNVYLFKKYGKIDDSVINQLIQHDAKGIIRYINDTQSSLFSNKDYFIQALKNEAFNVAKQIISSDSFIFHDSFPFSSLINYNVFTKLYSRFNFDVNMTNSAGDTLLNFCAKNNFIPIVYILLKDHSLDMNITNNVNMNALQTAYHYQNYELYSILLKSLINGDFKGNINEFLYNAITLNDLSLIRHIWGIKGNKELEFDPLLLSIKYQNTKIIDFFINNTMKIQGETLLEMINSKDIWLLQTAITFIQQGKVDLNEQAFHEHNNFLIKIIEIGDADLLNCVLKKSKFDVNLPSKMNKYPLIYALKLKKIDIIKLLCERPDTDVNVNELYTGTPLIISIKNNYLEVAKYLINHPRIDLNLTDSVGDTPLMIAALNGNYEIMELLLSHPNVDIDHKNRYNKTAYSNATSSKIDKQIKEKIINLLVSKGCNTETSMPILVSKSFKDDDKSDYQYNHSFNDNNKNQKKISNWGQSSAKISSQTSKDSVSKHKDAHPNSINIFGSTITQHKPPSFDIPLMPNQISSDTVLKSPTLKWPQSDINNTCDTFNSTLSKQSPFKLKDHAQSSQNQFQTHQFTLVFPTNNSQSTNNTNLVHDNPSPSKQETKSEPANNSWGNLSGSPLNPFSHFQNSNNQDLTHSYQAIKTGWGLVHVSSSDLNSHDKNQVNFETKLHQITTESLSSSFNPNSQSSPINPLATIQSPFSDQSSKGWSNQFSSNSINNNPTYSDKSPTEKPRFKPKDFTFLSNAENHTNITNPFAVNPTISQQSNQSKPCFDDFAAPSATQFALHQVNQNTVEEFPSKSSDSNLPATNESSLSHAFVNPFANNNLSSNSIHSSQLFDQNDSKRNPFGQIQPKKL</sequence>
<dbReference type="PANTHER" id="PTHR24198:SF165">
    <property type="entry name" value="ANKYRIN REPEAT-CONTAINING PROTEIN-RELATED"/>
    <property type="match status" value="1"/>
</dbReference>